<name>A0A6B2LDK6_9EUKA</name>
<dbReference type="GO" id="GO:0004672">
    <property type="term" value="F:protein kinase activity"/>
    <property type="evidence" value="ECO:0007669"/>
    <property type="project" value="InterPro"/>
</dbReference>
<dbReference type="AlphaFoldDB" id="A0A6B2LDK6"/>
<dbReference type="GO" id="GO:0005524">
    <property type="term" value="F:ATP binding"/>
    <property type="evidence" value="ECO:0007669"/>
    <property type="project" value="InterPro"/>
</dbReference>
<organism evidence="2">
    <name type="scientific">Arcella intermedia</name>
    <dbReference type="NCBI Taxonomy" id="1963864"/>
    <lineage>
        <taxon>Eukaryota</taxon>
        <taxon>Amoebozoa</taxon>
        <taxon>Tubulinea</taxon>
        <taxon>Elardia</taxon>
        <taxon>Arcellinida</taxon>
        <taxon>Sphaerothecina</taxon>
        <taxon>Arcellidae</taxon>
        <taxon>Arcella</taxon>
    </lineage>
</organism>
<dbReference type="EMBL" id="GIBP01006164">
    <property type="protein sequence ID" value="NDV35133.1"/>
    <property type="molecule type" value="Transcribed_RNA"/>
</dbReference>
<reference evidence="2" key="1">
    <citation type="journal article" date="2020" name="J. Eukaryot. Microbiol.">
        <title>De novo Sequencing, Assembly and Annotation of the Transcriptome for the Free-Living Testate Amoeba Arcella intermedia.</title>
        <authorList>
            <person name="Ribeiro G.M."/>
            <person name="Porfirio-Sousa A.L."/>
            <person name="Maurer-Alcala X.X."/>
            <person name="Katz L.A."/>
            <person name="Lahr D.J.G."/>
        </authorList>
    </citation>
    <scope>NUCLEOTIDE SEQUENCE</scope>
</reference>
<dbReference type="InterPro" id="IPR000719">
    <property type="entry name" value="Prot_kinase_dom"/>
</dbReference>
<dbReference type="PROSITE" id="PS50011">
    <property type="entry name" value="PROTEIN_KINASE_DOM"/>
    <property type="match status" value="1"/>
</dbReference>
<feature type="domain" description="Protein kinase" evidence="1">
    <location>
        <begin position="1"/>
        <end position="256"/>
    </location>
</feature>
<protein>
    <recommendedName>
        <fullName evidence="1">Protein kinase domain-containing protein</fullName>
    </recommendedName>
</protein>
<dbReference type="InterPro" id="IPR011009">
    <property type="entry name" value="Kinase-like_dom_sf"/>
</dbReference>
<evidence type="ECO:0000313" key="2">
    <source>
        <dbReference type="EMBL" id="NDV35133.1"/>
    </source>
</evidence>
<proteinExistence type="predicted"/>
<dbReference type="SUPFAM" id="SSF56112">
    <property type="entry name" value="Protein kinase-like (PK-like)"/>
    <property type="match status" value="1"/>
</dbReference>
<sequence length="258" mass="30066">MCQRQYTRVYYGRSKELKFEVAIKEAKKRKGFKSEIIKNKSNLLKKMDHPYLVKIYDIFDAEESLYVVMELVKGGSIQQYVVDHGKFNEENAKQIIRKVLTTLEYIHSLDMVYKYLKPDRILFESEVEPGTHIKIISDIEFSNIYTQDLSILHCFAHEPPYYTAPEMLEGSGWSKGTDMWSVGSILYLMLSGEPPFCYPGTKEHQIYDFIKKADYMFDSPLWDDISQEAKDLISQLLVVDSNQRLSSTQSLGHPWLKT</sequence>
<dbReference type="PANTHER" id="PTHR24347">
    <property type="entry name" value="SERINE/THREONINE-PROTEIN KINASE"/>
    <property type="match status" value="1"/>
</dbReference>
<evidence type="ECO:0000259" key="1">
    <source>
        <dbReference type="PROSITE" id="PS50011"/>
    </source>
</evidence>
<dbReference type="Gene3D" id="1.10.510.10">
    <property type="entry name" value="Transferase(Phosphotransferase) domain 1"/>
    <property type="match status" value="1"/>
</dbReference>
<dbReference type="Pfam" id="PF00069">
    <property type="entry name" value="Pkinase"/>
    <property type="match status" value="1"/>
</dbReference>
<accession>A0A6B2LDK6</accession>